<evidence type="ECO:0000313" key="15">
    <source>
        <dbReference type="RefSeq" id="XP_006825271.1"/>
    </source>
</evidence>
<dbReference type="RefSeq" id="XP_006825271.1">
    <property type="nucleotide sequence ID" value="XM_006825208.1"/>
</dbReference>
<protein>
    <recommendedName>
        <fullName evidence="12">Tubulin--tyrosine ligase</fullName>
        <ecNumber evidence="11">6.3.2.25</ecNumber>
    </recommendedName>
</protein>
<comment type="function">
    <text evidence="10">Catalyzes the post-translational addition of a tyrosine to the C-terminal end of detyrosinated alpha-tubulin.</text>
</comment>
<evidence type="ECO:0000256" key="2">
    <source>
        <dbReference type="ARBA" id="ARBA00001958"/>
    </source>
</evidence>
<name>A0ABM0MZ30_SACKO</name>
<comment type="catalytic activity">
    <reaction evidence="13">
        <text>C-terminal L-alpha-aminoacyl-L-glutamyl-L-glutamyl-[tubulin] + L-tyrosine + ATP = C-terminal L-alpha-aminoacyl-L-glutamyl-L-glutamyl-L-tyrosyl-[tubulin] + ADP + phosphate + H(+)</text>
        <dbReference type="Rhea" id="RHEA:17605"/>
        <dbReference type="Rhea" id="RHEA-COMP:16434"/>
        <dbReference type="Rhea" id="RHEA-COMP:16435"/>
        <dbReference type="ChEBI" id="CHEBI:15378"/>
        <dbReference type="ChEBI" id="CHEBI:30616"/>
        <dbReference type="ChEBI" id="CHEBI:43474"/>
        <dbReference type="ChEBI" id="CHEBI:58315"/>
        <dbReference type="ChEBI" id="CHEBI:149554"/>
        <dbReference type="ChEBI" id="CHEBI:149555"/>
        <dbReference type="ChEBI" id="CHEBI:456216"/>
        <dbReference type="EC" id="6.3.2.25"/>
    </reaction>
</comment>
<comment type="similarity">
    <text evidence="3">Belongs to the tubulin--tyrosine ligase family.</text>
</comment>
<dbReference type="SUPFAM" id="SSF56059">
    <property type="entry name" value="Glutathione synthetase ATP-binding domain-like"/>
    <property type="match status" value="1"/>
</dbReference>
<evidence type="ECO:0000256" key="3">
    <source>
        <dbReference type="ARBA" id="ARBA00006820"/>
    </source>
</evidence>
<evidence type="ECO:0000256" key="1">
    <source>
        <dbReference type="ARBA" id="ARBA00001946"/>
    </source>
</evidence>
<dbReference type="InterPro" id="IPR004344">
    <property type="entry name" value="TTL/TTLL_fam"/>
</dbReference>
<gene>
    <name evidence="15" type="primary">LOC100372948</name>
</gene>
<evidence type="ECO:0000256" key="12">
    <source>
        <dbReference type="ARBA" id="ARBA00041021"/>
    </source>
</evidence>
<evidence type="ECO:0000256" key="8">
    <source>
        <dbReference type="ARBA" id="ARBA00022842"/>
    </source>
</evidence>
<evidence type="ECO:0000256" key="13">
    <source>
        <dbReference type="ARBA" id="ARBA00047950"/>
    </source>
</evidence>
<dbReference type="EC" id="6.3.2.25" evidence="11"/>
<keyword evidence="5" id="KW-0436">Ligase</keyword>
<dbReference type="PANTHER" id="PTHR46570:SF1">
    <property type="entry name" value="TUBULIN--TYROSINE LIGASE"/>
    <property type="match status" value="1"/>
</dbReference>
<evidence type="ECO:0000256" key="11">
    <source>
        <dbReference type="ARBA" id="ARBA00038960"/>
    </source>
</evidence>
<sequence length="381" mass="43915">MYKFVNRNDDSTVYSAVAEVLTKRNSEWLCVQKDSARFHLMLGEINKLPFARLGHGQGMNPLVNYYRGSGRLCRKTALVKTLQEYCSNCNKDPFQIIPPTYYLYPKIADVPMESGNSLKAVKMRSMQNKTDEREAFMKCYHKMKENKQGDVWIAKSTSGAKGEGILISDNPQQLIDYIDEQKQSHVIQKYLEKPLLLNGDRKFDIRCWVLLDHQYNIYLYKEGVLRTASDPYKPQDYSDTTGHLTNHCLQEALSPNFGKYEIGNEMFFDEFNSYLQDRYQTEMEESLIPQIKEIIKESLYSVQVHISTEGLSYHSFQLFGFDFMVDSDFKVWLIEVNGSPASAEKLLPGLSSAIVTVAIDPVFPPQNESEDKEQTLFQKLN</sequence>
<comment type="subunit">
    <text evidence="4">Monomer.</text>
</comment>
<accession>A0ABM0MZ30</accession>
<evidence type="ECO:0000313" key="14">
    <source>
        <dbReference type="Proteomes" id="UP000694865"/>
    </source>
</evidence>
<dbReference type="Pfam" id="PF03133">
    <property type="entry name" value="TTL"/>
    <property type="match status" value="1"/>
</dbReference>
<comment type="cofactor">
    <cofactor evidence="1">
        <name>Mg(2+)</name>
        <dbReference type="ChEBI" id="CHEBI:18420"/>
    </cofactor>
</comment>
<keyword evidence="9" id="KW-0630">Potassium</keyword>
<keyword evidence="6" id="KW-0547">Nucleotide-binding</keyword>
<comment type="cofactor">
    <cofactor evidence="2">
        <name>K(+)</name>
        <dbReference type="ChEBI" id="CHEBI:29103"/>
    </cofactor>
</comment>
<organism evidence="14 15">
    <name type="scientific">Saccoglossus kowalevskii</name>
    <name type="common">Acorn worm</name>
    <dbReference type="NCBI Taxonomy" id="10224"/>
    <lineage>
        <taxon>Eukaryota</taxon>
        <taxon>Metazoa</taxon>
        <taxon>Hemichordata</taxon>
        <taxon>Enteropneusta</taxon>
        <taxon>Harrimaniidae</taxon>
        <taxon>Saccoglossus</taxon>
    </lineage>
</organism>
<keyword evidence="7" id="KW-0067">ATP-binding</keyword>
<proteinExistence type="inferred from homology"/>
<dbReference type="Gene3D" id="3.30.470.20">
    <property type="entry name" value="ATP-grasp fold, B domain"/>
    <property type="match status" value="1"/>
</dbReference>
<evidence type="ECO:0000256" key="7">
    <source>
        <dbReference type="ARBA" id="ARBA00022840"/>
    </source>
</evidence>
<keyword evidence="8" id="KW-0460">Magnesium</keyword>
<reference evidence="15" key="1">
    <citation type="submission" date="2025-08" db="UniProtKB">
        <authorList>
            <consortium name="RefSeq"/>
        </authorList>
    </citation>
    <scope>IDENTIFICATION</scope>
    <source>
        <tissue evidence="15">Testes</tissue>
    </source>
</reference>
<dbReference type="Gene3D" id="3.40.50.11480">
    <property type="match status" value="1"/>
</dbReference>
<dbReference type="PANTHER" id="PTHR46570">
    <property type="entry name" value="TUBULIN--TYROSINE LIGASE"/>
    <property type="match status" value="1"/>
</dbReference>
<dbReference type="Proteomes" id="UP000694865">
    <property type="component" value="Unplaced"/>
</dbReference>
<evidence type="ECO:0000256" key="5">
    <source>
        <dbReference type="ARBA" id="ARBA00022598"/>
    </source>
</evidence>
<keyword evidence="14" id="KW-1185">Reference proteome</keyword>
<dbReference type="InterPro" id="IPR052492">
    <property type="entry name" value="Tubulin-tyrosine_ligase"/>
</dbReference>
<evidence type="ECO:0000256" key="4">
    <source>
        <dbReference type="ARBA" id="ARBA00011245"/>
    </source>
</evidence>
<evidence type="ECO:0000256" key="9">
    <source>
        <dbReference type="ARBA" id="ARBA00022958"/>
    </source>
</evidence>
<dbReference type="PROSITE" id="PS51221">
    <property type="entry name" value="TTL"/>
    <property type="match status" value="1"/>
</dbReference>
<dbReference type="GeneID" id="100372948"/>
<evidence type="ECO:0000256" key="6">
    <source>
        <dbReference type="ARBA" id="ARBA00022741"/>
    </source>
</evidence>
<evidence type="ECO:0000256" key="10">
    <source>
        <dbReference type="ARBA" id="ARBA00037791"/>
    </source>
</evidence>